<feature type="compositionally biased region" description="Basic and acidic residues" evidence="1">
    <location>
        <begin position="239"/>
        <end position="248"/>
    </location>
</feature>
<proteinExistence type="predicted"/>
<name>A0A6L2KMD9_TANCI</name>
<dbReference type="PANTHER" id="PTHR34222:SF99">
    <property type="entry name" value="PROTEIN, PUTATIVE-RELATED"/>
    <property type="match status" value="1"/>
</dbReference>
<dbReference type="AlphaFoldDB" id="A0A6L2KMD9"/>
<comment type="caution">
    <text evidence="2">The sequence shown here is derived from an EMBL/GenBank/DDBJ whole genome shotgun (WGS) entry which is preliminary data.</text>
</comment>
<feature type="region of interest" description="Disordered" evidence="1">
    <location>
        <begin position="239"/>
        <end position="263"/>
    </location>
</feature>
<dbReference type="EMBL" id="BKCJ010002668">
    <property type="protein sequence ID" value="GEU50129.1"/>
    <property type="molecule type" value="Genomic_DNA"/>
</dbReference>
<feature type="region of interest" description="Disordered" evidence="1">
    <location>
        <begin position="112"/>
        <end position="132"/>
    </location>
</feature>
<organism evidence="2">
    <name type="scientific">Tanacetum cinerariifolium</name>
    <name type="common">Dalmatian daisy</name>
    <name type="synonym">Chrysanthemum cinerariifolium</name>
    <dbReference type="NCBI Taxonomy" id="118510"/>
    <lineage>
        <taxon>Eukaryota</taxon>
        <taxon>Viridiplantae</taxon>
        <taxon>Streptophyta</taxon>
        <taxon>Embryophyta</taxon>
        <taxon>Tracheophyta</taxon>
        <taxon>Spermatophyta</taxon>
        <taxon>Magnoliopsida</taxon>
        <taxon>eudicotyledons</taxon>
        <taxon>Gunneridae</taxon>
        <taxon>Pentapetalae</taxon>
        <taxon>asterids</taxon>
        <taxon>campanulids</taxon>
        <taxon>Asterales</taxon>
        <taxon>Asteraceae</taxon>
        <taxon>Asteroideae</taxon>
        <taxon>Anthemideae</taxon>
        <taxon>Anthemidinae</taxon>
        <taxon>Tanacetum</taxon>
    </lineage>
</organism>
<accession>A0A6L2KMD9</accession>
<dbReference type="PANTHER" id="PTHR34222">
    <property type="entry name" value="GAG_PRE-INTEGRS DOMAIN-CONTAINING PROTEIN"/>
    <property type="match status" value="1"/>
</dbReference>
<reference evidence="2" key="1">
    <citation type="journal article" date="2019" name="Sci. Rep.">
        <title>Draft genome of Tanacetum cinerariifolium, the natural source of mosquito coil.</title>
        <authorList>
            <person name="Yamashiro T."/>
            <person name="Shiraishi A."/>
            <person name="Satake H."/>
            <person name="Nakayama K."/>
        </authorList>
    </citation>
    <scope>NUCLEOTIDE SEQUENCE</scope>
</reference>
<evidence type="ECO:0000313" key="2">
    <source>
        <dbReference type="EMBL" id="GEU50129.1"/>
    </source>
</evidence>
<gene>
    <name evidence="2" type="ORF">Tci_022107</name>
</gene>
<protein>
    <submittedName>
        <fullName evidence="2">Ribonuclease H-like domain-containing protein</fullName>
    </submittedName>
</protein>
<sequence length="387" mass="44172">MLLALEDKNKTSFIDGSSRRSSTDEVLGRQWDRVNALLMKVMQFLVGLDDYYMQIRSSILSREVLPGVRRAYAVISSEESDRIASCNISESSQRSQIYAFIVKVPNRENYQKPQTSNNFLRPSNTVRPNDNGNRRTSWCSNLVAEKCGFNGHTIDRCFKIIGYPVNFVINSHISYQIKSIGKGVQANMAGIIFNTSKDLRAGNFLRTGRQFGGLYYFDGNQDLNHLNFFDFDYLNDHPEMPNNKERSDPNPNRHGTPSPHYGSIFKPLNEKEGGHSQGLNAANVKSANHEDNHNIISEGDKSLIQPKGDVHQDILDTQNLRRTSRPFVFLRNYNDFVVDSKAPIRRRDVEGDPRVRKDGWKVIKDQGRRLKLVDVPQGLEASFIHYK</sequence>
<evidence type="ECO:0000256" key="1">
    <source>
        <dbReference type="SAM" id="MobiDB-lite"/>
    </source>
</evidence>